<accession>A0A8I0MNW7</accession>
<keyword evidence="2" id="KW-0812">Transmembrane</keyword>
<evidence type="ECO:0000313" key="4">
    <source>
        <dbReference type="Proteomes" id="UP000656723"/>
    </source>
</evidence>
<name>A0A8I0MNW7_CITAM</name>
<proteinExistence type="predicted"/>
<feature type="region of interest" description="Disordered" evidence="1">
    <location>
        <begin position="92"/>
        <end position="111"/>
    </location>
</feature>
<evidence type="ECO:0000256" key="2">
    <source>
        <dbReference type="SAM" id="Phobius"/>
    </source>
</evidence>
<evidence type="ECO:0000256" key="1">
    <source>
        <dbReference type="SAM" id="MobiDB-lite"/>
    </source>
</evidence>
<dbReference type="Proteomes" id="UP000656723">
    <property type="component" value="Unassembled WGS sequence"/>
</dbReference>
<sequence length="111" mass="12835">MSPRPRSSEIHRVTQSEPRKGISFSRQFRFWVWVNIVMQFFLPLMLAFTPAVRAAQAKWYQTPPEQQTVSVSASELPTLGGILPLMRRAGMETTMRQKPERRSWQARQGSS</sequence>
<reference evidence="3" key="1">
    <citation type="submission" date="2019-07" db="EMBL/GenBank/DDBJ databases">
        <title>KPC-2 carbapenem resistent Enterobacterales isolates from Germany.</title>
        <authorList>
            <person name="Yao Y."/>
            <person name="Falgenhauer L."/>
            <person name="Imirzalioglu C."/>
            <person name="Chakraborty T."/>
        </authorList>
    </citation>
    <scope>NUCLEOTIDE SEQUENCE</scope>
    <source>
        <strain evidence="3">CA13304</strain>
    </source>
</reference>
<dbReference type="EMBL" id="VKME01000023">
    <property type="protein sequence ID" value="MBE0130563.1"/>
    <property type="molecule type" value="Genomic_DNA"/>
</dbReference>
<gene>
    <name evidence="3" type="ORF">FOT72_21490</name>
</gene>
<keyword evidence="2" id="KW-0472">Membrane</keyword>
<evidence type="ECO:0000313" key="3">
    <source>
        <dbReference type="EMBL" id="MBE0130563.1"/>
    </source>
</evidence>
<dbReference type="RefSeq" id="WP_192479233.1">
    <property type="nucleotide sequence ID" value="NZ_VKME01000023.1"/>
</dbReference>
<protein>
    <submittedName>
        <fullName evidence="3">Uncharacterized protein</fullName>
    </submittedName>
</protein>
<keyword evidence="2" id="KW-1133">Transmembrane helix</keyword>
<feature type="transmembrane region" description="Helical" evidence="2">
    <location>
        <begin position="28"/>
        <end position="48"/>
    </location>
</feature>
<organism evidence="3 4">
    <name type="scientific">Citrobacter amalonaticus</name>
    <dbReference type="NCBI Taxonomy" id="35703"/>
    <lineage>
        <taxon>Bacteria</taxon>
        <taxon>Pseudomonadati</taxon>
        <taxon>Pseudomonadota</taxon>
        <taxon>Gammaproteobacteria</taxon>
        <taxon>Enterobacterales</taxon>
        <taxon>Enterobacteriaceae</taxon>
        <taxon>Citrobacter</taxon>
    </lineage>
</organism>
<dbReference type="AlphaFoldDB" id="A0A8I0MNW7"/>
<comment type="caution">
    <text evidence="3">The sequence shown here is derived from an EMBL/GenBank/DDBJ whole genome shotgun (WGS) entry which is preliminary data.</text>
</comment>